<evidence type="ECO:0000313" key="5">
    <source>
        <dbReference type="RefSeq" id="XP_033532678.1"/>
    </source>
</evidence>
<feature type="compositionally biased region" description="Basic and acidic residues" evidence="1">
    <location>
        <begin position="89"/>
        <end position="104"/>
    </location>
</feature>
<gene>
    <name evidence="3 5" type="ORF">P152DRAFT_515450</name>
</gene>
<feature type="region of interest" description="Disordered" evidence="1">
    <location>
        <begin position="86"/>
        <end position="130"/>
    </location>
</feature>
<accession>A0A6G1FYX4</accession>
<dbReference type="Proteomes" id="UP000504638">
    <property type="component" value="Unplaced"/>
</dbReference>
<reference evidence="5" key="3">
    <citation type="submission" date="2025-04" db="UniProtKB">
        <authorList>
            <consortium name="RefSeq"/>
        </authorList>
    </citation>
    <scope>IDENTIFICATION</scope>
    <source>
        <strain evidence="5">CBS 781.70</strain>
    </source>
</reference>
<reference evidence="3 5" key="1">
    <citation type="submission" date="2020-01" db="EMBL/GenBank/DDBJ databases">
        <authorList>
            <consortium name="DOE Joint Genome Institute"/>
            <person name="Haridas S."/>
            <person name="Albert R."/>
            <person name="Binder M."/>
            <person name="Bloem J."/>
            <person name="Labutti K."/>
            <person name="Salamov A."/>
            <person name="Andreopoulos B."/>
            <person name="Baker S.E."/>
            <person name="Barry K."/>
            <person name="Bills G."/>
            <person name="Bluhm B.H."/>
            <person name="Cannon C."/>
            <person name="Castanera R."/>
            <person name="Culley D.E."/>
            <person name="Daum C."/>
            <person name="Ezra D."/>
            <person name="Gonzalez J.B."/>
            <person name="Henrissat B."/>
            <person name="Kuo A."/>
            <person name="Liang C."/>
            <person name="Lipzen A."/>
            <person name="Lutzoni F."/>
            <person name="Magnuson J."/>
            <person name="Mondo S."/>
            <person name="Nolan M."/>
            <person name="Ohm R."/>
            <person name="Pangilinan J."/>
            <person name="Park H.-J."/>
            <person name="Ramirez L."/>
            <person name="Alfaro M."/>
            <person name="Sun H."/>
            <person name="Tritt A."/>
            <person name="Yoshinaga Y."/>
            <person name="Zwiers L.-H."/>
            <person name="Turgeon B.G."/>
            <person name="Goodwin S.B."/>
            <person name="Spatafora J.W."/>
            <person name="Crous P.W."/>
            <person name="Grigoriev I.V."/>
        </authorList>
    </citation>
    <scope>NUCLEOTIDE SEQUENCE</scope>
    <source>
        <strain evidence="3 5">CBS 781.70</strain>
    </source>
</reference>
<dbReference type="RefSeq" id="XP_033532678.1">
    <property type="nucleotide sequence ID" value="XM_033682902.1"/>
</dbReference>
<evidence type="ECO:0000256" key="2">
    <source>
        <dbReference type="SAM" id="Phobius"/>
    </source>
</evidence>
<organism evidence="3">
    <name type="scientific">Eremomyces bilateralis CBS 781.70</name>
    <dbReference type="NCBI Taxonomy" id="1392243"/>
    <lineage>
        <taxon>Eukaryota</taxon>
        <taxon>Fungi</taxon>
        <taxon>Dikarya</taxon>
        <taxon>Ascomycota</taxon>
        <taxon>Pezizomycotina</taxon>
        <taxon>Dothideomycetes</taxon>
        <taxon>Dothideomycetes incertae sedis</taxon>
        <taxon>Eremomycetales</taxon>
        <taxon>Eremomycetaceae</taxon>
        <taxon>Eremomyces</taxon>
    </lineage>
</organism>
<sequence>MPIAEFLKTLLPPLLISLALFLLITYLLLPLYRHHRNRYRSYAPLSSSFESPVSLASLRDLSAPFRAVAALLPAAWRWEYLSRFRRGRGRGDGAGDGADGRGEAEAEGMLDMPPGYDQVEREEGWGRRDRLGDTERRLSRELEEGFRDDSDEE</sequence>
<keyword evidence="2" id="KW-0472">Membrane</keyword>
<evidence type="ECO:0000313" key="4">
    <source>
        <dbReference type="Proteomes" id="UP000504638"/>
    </source>
</evidence>
<dbReference type="AlphaFoldDB" id="A0A6G1FYX4"/>
<keyword evidence="4" id="KW-1185">Reference proteome</keyword>
<feature type="transmembrane region" description="Helical" evidence="2">
    <location>
        <begin position="12"/>
        <end position="32"/>
    </location>
</feature>
<feature type="compositionally biased region" description="Basic and acidic residues" evidence="1">
    <location>
        <begin position="118"/>
        <end position="130"/>
    </location>
</feature>
<proteinExistence type="predicted"/>
<evidence type="ECO:0000256" key="1">
    <source>
        <dbReference type="SAM" id="MobiDB-lite"/>
    </source>
</evidence>
<dbReference type="OrthoDB" id="5427070at2759"/>
<protein>
    <submittedName>
        <fullName evidence="3 5">Uncharacterized protein</fullName>
    </submittedName>
</protein>
<evidence type="ECO:0000313" key="3">
    <source>
        <dbReference type="EMBL" id="KAF1811047.1"/>
    </source>
</evidence>
<name>A0A6G1FYX4_9PEZI</name>
<dbReference type="GeneID" id="54423472"/>
<keyword evidence="2" id="KW-1133">Transmembrane helix</keyword>
<keyword evidence="2" id="KW-0812">Transmembrane</keyword>
<reference evidence="5" key="2">
    <citation type="submission" date="2020-04" db="EMBL/GenBank/DDBJ databases">
        <authorList>
            <consortium name="NCBI Genome Project"/>
        </authorList>
    </citation>
    <scope>NUCLEOTIDE SEQUENCE</scope>
    <source>
        <strain evidence="5">CBS 781.70</strain>
    </source>
</reference>
<dbReference type="EMBL" id="ML975163">
    <property type="protein sequence ID" value="KAF1811047.1"/>
    <property type="molecule type" value="Genomic_DNA"/>
</dbReference>